<accession>A0A915IVD2</accession>
<feature type="chain" id="PRO_5037479551" evidence="1">
    <location>
        <begin position="18"/>
        <end position="170"/>
    </location>
</feature>
<organism evidence="2 3">
    <name type="scientific">Romanomermis culicivorax</name>
    <name type="common">Nematode worm</name>
    <dbReference type="NCBI Taxonomy" id="13658"/>
    <lineage>
        <taxon>Eukaryota</taxon>
        <taxon>Metazoa</taxon>
        <taxon>Ecdysozoa</taxon>
        <taxon>Nematoda</taxon>
        <taxon>Enoplea</taxon>
        <taxon>Dorylaimia</taxon>
        <taxon>Mermithida</taxon>
        <taxon>Mermithoidea</taxon>
        <taxon>Mermithidae</taxon>
        <taxon>Romanomermis</taxon>
    </lineage>
</organism>
<evidence type="ECO:0000313" key="3">
    <source>
        <dbReference type="WBParaSite" id="nRc.2.0.1.t18159-RA"/>
    </source>
</evidence>
<dbReference type="WBParaSite" id="nRc.2.0.1.t18159-RA">
    <property type="protein sequence ID" value="nRc.2.0.1.t18159-RA"/>
    <property type="gene ID" value="nRc.2.0.1.g18159"/>
</dbReference>
<keyword evidence="2" id="KW-1185">Reference proteome</keyword>
<keyword evidence="1" id="KW-0732">Signal</keyword>
<sequence>MVLINFFSHLGVHITMAVHICATNASPALYQYFHAHYHTTYQEQHPPILPDVAVLILRCVTGLCAEELGLVDAIHTTHFSLFLYEAGGLDNPSCLLQAYITAVGLINSWIAYPQYWPFQQPPEIEDIQRIYLQYHSKTDHPVPLLHQHDFSAQWNLLPLRSLPPTGLPSD</sequence>
<dbReference type="AlphaFoldDB" id="A0A915IVD2"/>
<reference evidence="3" key="1">
    <citation type="submission" date="2022-11" db="UniProtKB">
        <authorList>
            <consortium name="WormBaseParasite"/>
        </authorList>
    </citation>
    <scope>IDENTIFICATION</scope>
</reference>
<feature type="signal peptide" evidence="1">
    <location>
        <begin position="1"/>
        <end position="17"/>
    </location>
</feature>
<evidence type="ECO:0000313" key="2">
    <source>
        <dbReference type="Proteomes" id="UP000887565"/>
    </source>
</evidence>
<name>A0A915IVD2_ROMCU</name>
<dbReference type="Proteomes" id="UP000887565">
    <property type="component" value="Unplaced"/>
</dbReference>
<protein>
    <submittedName>
        <fullName evidence="3">Uncharacterized protein</fullName>
    </submittedName>
</protein>
<evidence type="ECO:0000256" key="1">
    <source>
        <dbReference type="SAM" id="SignalP"/>
    </source>
</evidence>
<proteinExistence type="predicted"/>